<organism evidence="1 2">
    <name type="scientific">Erythrobacter litoralis</name>
    <dbReference type="NCBI Taxonomy" id="39960"/>
    <lineage>
        <taxon>Bacteria</taxon>
        <taxon>Pseudomonadati</taxon>
        <taxon>Pseudomonadota</taxon>
        <taxon>Alphaproteobacteria</taxon>
        <taxon>Sphingomonadales</taxon>
        <taxon>Erythrobacteraceae</taxon>
        <taxon>Erythrobacter/Porphyrobacter group</taxon>
        <taxon>Erythrobacter</taxon>
    </lineage>
</organism>
<keyword evidence="2" id="KW-1185">Reference proteome</keyword>
<evidence type="ECO:0000313" key="2">
    <source>
        <dbReference type="Proteomes" id="UP000027866"/>
    </source>
</evidence>
<protein>
    <submittedName>
        <fullName evidence="1">Uncharacterized protein</fullName>
    </submittedName>
</protein>
<name>A0A074MEH4_9SPHN</name>
<evidence type="ECO:0000313" key="1">
    <source>
        <dbReference type="EMBL" id="KEO93261.1"/>
    </source>
</evidence>
<proteinExistence type="predicted"/>
<dbReference type="Proteomes" id="UP000027866">
    <property type="component" value="Unassembled WGS sequence"/>
</dbReference>
<comment type="caution">
    <text evidence="1">The sequence shown here is derived from an EMBL/GenBank/DDBJ whole genome shotgun (WGS) entry which is preliminary data.</text>
</comment>
<reference evidence="1 2" key="1">
    <citation type="submission" date="2014-04" db="EMBL/GenBank/DDBJ databases">
        <title>A comprehensive comparison of genomes of Erythrobacter spp. Strains.</title>
        <authorList>
            <person name="Zheng Q."/>
        </authorList>
    </citation>
    <scope>NUCLEOTIDE SEQUENCE [LARGE SCALE GENOMIC DNA]</scope>
    <source>
        <strain evidence="1 2">DSM 8509</strain>
    </source>
</reference>
<gene>
    <name evidence="1" type="ORF">EH32_11085</name>
</gene>
<accession>A0A074MEH4</accession>
<dbReference type="AlphaFoldDB" id="A0A074MEH4"/>
<dbReference type="EMBL" id="JMIX01000006">
    <property type="protein sequence ID" value="KEO93261.1"/>
    <property type="molecule type" value="Genomic_DNA"/>
</dbReference>
<sequence length="59" mass="7174">MCIFSVFEQEIKLTFEFRFTEVFCLDQDGLCARIIRPYYFYDFLFVEFHYFSPPRGPGP</sequence>